<dbReference type="GO" id="GO:0016491">
    <property type="term" value="F:oxidoreductase activity"/>
    <property type="evidence" value="ECO:0007669"/>
    <property type="project" value="UniProtKB-KW"/>
</dbReference>
<dbReference type="InterPro" id="IPR051349">
    <property type="entry name" value="Hydrogenase_assoc-protein"/>
</dbReference>
<evidence type="ECO:0000256" key="1">
    <source>
        <dbReference type="ARBA" id="ARBA00023002"/>
    </source>
</evidence>
<dbReference type="InterPro" id="IPR006137">
    <property type="entry name" value="NADH_UbQ_OxRdtase-like_20kDa"/>
</dbReference>
<dbReference type="STRING" id="877500.GCA_000935065_03516"/>
<dbReference type="RefSeq" id="WP_129082506.1">
    <property type="nucleotide sequence ID" value="NZ_CP041070.1"/>
</dbReference>
<evidence type="ECO:0000313" key="4">
    <source>
        <dbReference type="Proteomes" id="UP000290191"/>
    </source>
</evidence>
<evidence type="ECO:0000259" key="2">
    <source>
        <dbReference type="Pfam" id="PF01058"/>
    </source>
</evidence>
<evidence type="ECO:0000313" key="3">
    <source>
        <dbReference type="EMBL" id="RXJ62279.1"/>
    </source>
</evidence>
<organism evidence="3 4">
    <name type="scientific">Halarcobacter anaerophilus</name>
    <dbReference type="NCBI Taxonomy" id="877500"/>
    <lineage>
        <taxon>Bacteria</taxon>
        <taxon>Pseudomonadati</taxon>
        <taxon>Campylobacterota</taxon>
        <taxon>Epsilonproteobacteria</taxon>
        <taxon>Campylobacterales</taxon>
        <taxon>Arcobacteraceae</taxon>
        <taxon>Halarcobacter</taxon>
    </lineage>
</organism>
<name>A0A4Q0Y0X8_9BACT</name>
<sequence length="184" mass="20410">MIDSLSKTKLKVATIWLDGCSGCHMSFLDMDERIIELARYIDIVYSPYVDTKEIPQNIDLFIVEGAISTDHDLKIIKEIRKNSKKILALGDCAITGNISSLKNLAGTQAVLEKGYFDLADLNKGQYPDKIVPKLLDKVIPLNEAVDIDYFVPGCPTPADAIFEVIKGLIEGIKVDVSKYTRFGL</sequence>
<dbReference type="Proteomes" id="UP000290191">
    <property type="component" value="Unassembled WGS sequence"/>
</dbReference>
<dbReference type="GO" id="GO:0051536">
    <property type="term" value="F:iron-sulfur cluster binding"/>
    <property type="evidence" value="ECO:0007669"/>
    <property type="project" value="InterPro"/>
</dbReference>
<accession>A0A4Q0Y0X8</accession>
<protein>
    <submittedName>
        <fullName evidence="3">NADP oxidoreductase</fullName>
    </submittedName>
</protein>
<keyword evidence="4" id="KW-1185">Reference proteome</keyword>
<proteinExistence type="predicted"/>
<dbReference type="PANTHER" id="PTHR42845">
    <property type="entry name" value="COENZYME F420-REDUCING HYDROGENASE, GAMMA SUBUNIT"/>
    <property type="match status" value="1"/>
</dbReference>
<dbReference type="OrthoDB" id="9787729at2"/>
<dbReference type="PANTHER" id="PTHR42845:SF1">
    <property type="entry name" value="HYDROGENASE SMALL SUBUNIT"/>
    <property type="match status" value="1"/>
</dbReference>
<dbReference type="Gene3D" id="3.40.50.700">
    <property type="entry name" value="NADH:ubiquinone oxidoreductase-like, 20kDa subunit"/>
    <property type="match status" value="1"/>
</dbReference>
<dbReference type="Pfam" id="PF01058">
    <property type="entry name" value="Oxidored_q6"/>
    <property type="match status" value="1"/>
</dbReference>
<reference evidence="3 4" key="1">
    <citation type="submission" date="2017-10" db="EMBL/GenBank/DDBJ databases">
        <title>Genomics of the genus Arcobacter.</title>
        <authorList>
            <person name="Perez-Cataluna A."/>
            <person name="Figueras M.J."/>
        </authorList>
    </citation>
    <scope>NUCLEOTIDE SEQUENCE [LARGE SCALE GENOMIC DNA]</scope>
    <source>
        <strain evidence="3 4">DSM 24636</strain>
    </source>
</reference>
<keyword evidence="1" id="KW-0560">Oxidoreductase</keyword>
<dbReference type="InterPro" id="IPR037024">
    <property type="entry name" value="NiFe_Hase_small_N_sf"/>
</dbReference>
<gene>
    <name evidence="3" type="ORF">CRV06_11015</name>
</gene>
<dbReference type="EMBL" id="PDKO01000009">
    <property type="protein sequence ID" value="RXJ62279.1"/>
    <property type="molecule type" value="Genomic_DNA"/>
</dbReference>
<feature type="domain" description="NADH:ubiquinone oxidoreductase-like 20kDa subunit" evidence="2">
    <location>
        <begin position="20"/>
        <end position="166"/>
    </location>
</feature>
<dbReference type="SUPFAM" id="SSF56770">
    <property type="entry name" value="HydA/Nqo6-like"/>
    <property type="match status" value="1"/>
</dbReference>
<dbReference type="AlphaFoldDB" id="A0A4Q0Y0X8"/>
<comment type="caution">
    <text evidence="3">The sequence shown here is derived from an EMBL/GenBank/DDBJ whole genome shotgun (WGS) entry which is preliminary data.</text>
</comment>